<evidence type="ECO:0000313" key="3">
    <source>
        <dbReference type="Proteomes" id="UP000255549"/>
    </source>
</evidence>
<dbReference type="STRING" id="1141106.GCA_000308095_02290"/>
<sequence>MSWTEFWMLLINGGILIIFRCWVESKWRSRDREKKKKDDSMHS</sequence>
<keyword evidence="3" id="KW-1185">Reference proteome</keyword>
<dbReference type="RefSeq" id="WP_019167570.1">
    <property type="nucleotide sequence ID" value="NZ_CAIB01000046.1"/>
</dbReference>
<accession>A0A380G8A0</accession>
<protein>
    <submittedName>
        <fullName evidence="2">Uncharacterized protein</fullName>
    </submittedName>
</protein>
<dbReference type="Proteomes" id="UP000255549">
    <property type="component" value="Unassembled WGS sequence"/>
</dbReference>
<dbReference type="AlphaFoldDB" id="A0A380G8A0"/>
<evidence type="ECO:0000313" key="2">
    <source>
        <dbReference type="EMBL" id="SUM46211.1"/>
    </source>
</evidence>
<gene>
    <name evidence="2" type="ORF">NCTC11048_01222</name>
</gene>
<organism evidence="2 3">
    <name type="scientific">Staphylococcus intermedius NCTC 11048</name>
    <dbReference type="NCBI Taxonomy" id="1141106"/>
    <lineage>
        <taxon>Bacteria</taxon>
        <taxon>Bacillati</taxon>
        <taxon>Bacillota</taxon>
        <taxon>Bacilli</taxon>
        <taxon>Bacillales</taxon>
        <taxon>Staphylococcaceae</taxon>
        <taxon>Staphylococcus</taxon>
        <taxon>Staphylococcus intermedius group</taxon>
    </lineage>
</organism>
<dbReference type="EMBL" id="UHDP01000003">
    <property type="protein sequence ID" value="SUM46211.1"/>
    <property type="molecule type" value="Genomic_DNA"/>
</dbReference>
<reference evidence="2 3" key="1">
    <citation type="submission" date="2018-06" db="EMBL/GenBank/DDBJ databases">
        <authorList>
            <consortium name="Pathogen Informatics"/>
            <person name="Doyle S."/>
        </authorList>
    </citation>
    <scope>NUCLEOTIDE SEQUENCE [LARGE SCALE GENOMIC DNA]</scope>
    <source>
        <strain evidence="3">NCTC 11048</strain>
    </source>
</reference>
<proteinExistence type="predicted"/>
<keyword evidence="1" id="KW-1133">Transmembrane helix</keyword>
<keyword evidence="1" id="KW-0812">Transmembrane</keyword>
<feature type="transmembrane region" description="Helical" evidence="1">
    <location>
        <begin position="6"/>
        <end position="23"/>
    </location>
</feature>
<evidence type="ECO:0000256" key="1">
    <source>
        <dbReference type="SAM" id="Phobius"/>
    </source>
</evidence>
<dbReference type="NCBIfam" id="NF047567">
    <property type="entry name" value="SAOUHSC_02157"/>
    <property type="match status" value="1"/>
</dbReference>
<name>A0A380G8A0_STAIN</name>
<keyword evidence="1" id="KW-0472">Membrane</keyword>